<gene>
    <name evidence="1" type="ORF">SHM_07080</name>
</gene>
<sequence>MNDLLINNTSELVTFNTNSTDPTNIKNITWKNSIQEYKNKVEQTYQNFLKSQEWGKKLRQQITTTKNKNRHKKEAQIYWFQHSQANKYPH</sequence>
<dbReference type="EMBL" id="AP026933">
    <property type="protein sequence ID" value="BDT03062.1"/>
    <property type="molecule type" value="Genomic_DNA"/>
</dbReference>
<name>A0ABM8BTM5_9MOLU</name>
<reference evidence="1 2" key="1">
    <citation type="journal article" date="2022" name="Front. Microbiol.">
        <title>Male-killing mechanisms vary between Spiroplasma species.</title>
        <authorList>
            <person name="Arai H."/>
            <person name="Inoue M."/>
            <person name="Kageyama D."/>
        </authorList>
    </citation>
    <scope>NUCLEOTIDE SEQUENCE [LARGE SCALE GENOMIC DNA]</scope>
    <source>
        <strain evidence="2">sHm</strain>
    </source>
</reference>
<keyword evidence="2" id="KW-1185">Reference proteome</keyword>
<evidence type="ECO:0008006" key="3">
    <source>
        <dbReference type="Google" id="ProtNLM"/>
    </source>
</evidence>
<evidence type="ECO:0000313" key="1">
    <source>
        <dbReference type="EMBL" id="BDT03062.1"/>
    </source>
</evidence>
<evidence type="ECO:0000313" key="2">
    <source>
        <dbReference type="Proteomes" id="UP001163387"/>
    </source>
</evidence>
<protein>
    <recommendedName>
        <fullName evidence="3">Spiroplasmavirus-related protein</fullName>
    </recommendedName>
</protein>
<dbReference type="Proteomes" id="UP001163387">
    <property type="component" value="Chromosome"/>
</dbReference>
<accession>A0ABM8BTM5</accession>
<organism evidence="1 2">
    <name type="scientific">Spiroplasma ixodetis</name>
    <dbReference type="NCBI Taxonomy" id="2141"/>
    <lineage>
        <taxon>Bacteria</taxon>
        <taxon>Bacillati</taxon>
        <taxon>Mycoplasmatota</taxon>
        <taxon>Mollicutes</taxon>
        <taxon>Entomoplasmatales</taxon>
        <taxon>Spiroplasmataceae</taxon>
        <taxon>Spiroplasma</taxon>
    </lineage>
</organism>
<proteinExistence type="predicted"/>
<dbReference type="RefSeq" id="WP_281749205.1">
    <property type="nucleotide sequence ID" value="NZ_AP026933.1"/>
</dbReference>